<protein>
    <submittedName>
        <fullName evidence="4">Phage tail sheath family protein</fullName>
    </submittedName>
</protein>
<dbReference type="PANTHER" id="PTHR35861:SF1">
    <property type="entry name" value="PHAGE TAIL SHEATH PROTEIN"/>
    <property type="match status" value="1"/>
</dbReference>
<proteinExistence type="inferred from homology"/>
<comment type="caution">
    <text evidence="4">The sequence shown here is derived from an EMBL/GenBank/DDBJ whole genome shotgun (WGS) entry which is preliminary data.</text>
</comment>
<evidence type="ECO:0000313" key="3">
    <source>
        <dbReference type="EMBL" id="MBD8109110.1"/>
    </source>
</evidence>
<keyword evidence="6" id="KW-1185">Reference proteome</keyword>
<dbReference type="EMBL" id="QGAC01000035">
    <property type="protein sequence ID" value="TKJ83630.1"/>
    <property type="molecule type" value="Genomic_DNA"/>
</dbReference>
<dbReference type="OrthoDB" id="6506768at2"/>
<comment type="similarity">
    <text evidence="1">Belongs to the myoviridae tail sheath protein family.</text>
</comment>
<evidence type="ECO:0000259" key="2">
    <source>
        <dbReference type="Pfam" id="PF17482"/>
    </source>
</evidence>
<accession>A0A4U3ETU9</accession>
<evidence type="ECO:0000313" key="4">
    <source>
        <dbReference type="EMBL" id="TKJ83630.1"/>
    </source>
</evidence>
<gene>
    <name evidence="4" type="ORF">EpCFBP13511_22445</name>
    <name evidence="3" type="ORF">IFT93_22365</name>
</gene>
<dbReference type="EMBL" id="JACYNN010000034">
    <property type="protein sequence ID" value="MBD8109110.1"/>
    <property type="molecule type" value="Genomic_DNA"/>
</dbReference>
<dbReference type="AlphaFoldDB" id="A0A4U3ETU9"/>
<sequence length="356" mass="39784">MTVTTSYPGVYLSESSSLNLSINNTATAVPVFLLRYISGMHHPDGDINFYNTWSEFLASLSGDDSGWSYYESIRLWFMNGGGKCYLAQKSHVNEAISKYDDITLIVSSGTEDDCVEQFNTLISKGYRVFALFDVSDEKIGTEDTTDTLLNTYPSSPFAAAYYPWCLSSEGYSIPPSAVAAAAIAKADRCRGVWKAPANIVIDGITPKYPVTDDLQGRFNQGKALNMIRTFTDVGTVVWGARTLEDSDSWRYIPVRRLFSMVERDIQKALNKLLFEPNSQPTWQKVKVAIDNYLYRLWQQGALAGNKEEEAWFVQIGKDITMTEDDISQGKMIVKTGLAASRPAEFILLQFTQDIAQ</sequence>
<organism evidence="4 5">
    <name type="scientific">Erwinia persicina</name>
    <dbReference type="NCBI Taxonomy" id="55211"/>
    <lineage>
        <taxon>Bacteria</taxon>
        <taxon>Pseudomonadati</taxon>
        <taxon>Pseudomonadota</taxon>
        <taxon>Gammaproteobacteria</taxon>
        <taxon>Enterobacterales</taxon>
        <taxon>Erwiniaceae</taxon>
        <taxon>Erwinia</taxon>
    </lineage>
</organism>
<dbReference type="PANTHER" id="PTHR35861">
    <property type="match status" value="1"/>
</dbReference>
<dbReference type="InterPro" id="IPR052042">
    <property type="entry name" value="Tail_sheath_structural"/>
</dbReference>
<dbReference type="Proteomes" id="UP000661012">
    <property type="component" value="Unassembled WGS sequence"/>
</dbReference>
<dbReference type="Gene3D" id="3.40.50.11780">
    <property type="match status" value="1"/>
</dbReference>
<evidence type="ECO:0000313" key="5">
    <source>
        <dbReference type="Proteomes" id="UP000306393"/>
    </source>
</evidence>
<reference evidence="4 5" key="1">
    <citation type="journal article" date="2019" name="Sci. Rep.">
        <title>Differences in resource use lead to coexistence of seed-transmitted microbial populations.</title>
        <authorList>
            <person name="Torres-Cortes G."/>
            <person name="Garcia B.J."/>
            <person name="Compant S."/>
            <person name="Rezki S."/>
            <person name="Jones P."/>
            <person name="Preveaux A."/>
            <person name="Briand M."/>
            <person name="Roulet A."/>
            <person name="Bouchez O."/>
            <person name="Jacobson D."/>
            <person name="Barret M."/>
        </authorList>
    </citation>
    <scope>NUCLEOTIDE SEQUENCE [LARGE SCALE GENOMIC DNA]</scope>
    <source>
        <strain evidence="4 5">CFBP13511</strain>
    </source>
</reference>
<dbReference type="Proteomes" id="UP000306393">
    <property type="component" value="Unassembled WGS sequence"/>
</dbReference>
<evidence type="ECO:0000313" key="6">
    <source>
        <dbReference type="Proteomes" id="UP000661012"/>
    </source>
</evidence>
<feature type="domain" description="Tail sheath protein C-terminal" evidence="2">
    <location>
        <begin position="245"/>
        <end position="351"/>
    </location>
</feature>
<dbReference type="Pfam" id="PF17482">
    <property type="entry name" value="Phage_sheath_1C"/>
    <property type="match status" value="1"/>
</dbReference>
<dbReference type="RefSeq" id="WP_137270117.1">
    <property type="nucleotide sequence ID" value="NZ_JACYMQ010000020.1"/>
</dbReference>
<name>A0A4U3ETU9_9GAMM</name>
<evidence type="ECO:0000256" key="1">
    <source>
        <dbReference type="ARBA" id="ARBA00008005"/>
    </source>
</evidence>
<dbReference type="InterPro" id="IPR020287">
    <property type="entry name" value="Tail_sheath_C"/>
</dbReference>
<reference evidence="3 6" key="2">
    <citation type="journal article" date="2020" name="FEMS Microbiol. Ecol.">
        <title>Temporal dynamics of bacterial communities during seed development and maturation.</title>
        <authorList>
            <person name="Chesneau G."/>
            <person name="Torres-Cortes G."/>
            <person name="Briand M."/>
            <person name="Darrasse A."/>
            <person name="Preveaux A."/>
            <person name="Marais C."/>
            <person name="Jacques M.A."/>
            <person name="Shade A."/>
            <person name="Barret M."/>
        </authorList>
    </citation>
    <scope>NUCLEOTIDE SEQUENCE [LARGE SCALE GENOMIC DNA]</scope>
    <source>
        <strain evidence="3 6">CFBP13732</strain>
    </source>
</reference>